<dbReference type="InterPro" id="IPR043504">
    <property type="entry name" value="Peptidase_S1_PA_chymotrypsin"/>
</dbReference>
<organism evidence="1 2">
    <name type="scientific">Mycolicibacterium frederiksbergense</name>
    <dbReference type="NCBI Taxonomy" id="117567"/>
    <lineage>
        <taxon>Bacteria</taxon>
        <taxon>Bacillati</taxon>
        <taxon>Actinomycetota</taxon>
        <taxon>Actinomycetes</taxon>
        <taxon>Mycobacteriales</taxon>
        <taxon>Mycobacteriaceae</taxon>
        <taxon>Mycolicibacterium</taxon>
    </lineage>
</organism>
<protein>
    <submittedName>
        <fullName evidence="1">Serine protease</fullName>
    </submittedName>
</protein>
<reference evidence="1 2" key="1">
    <citation type="submission" date="2019-04" db="EMBL/GenBank/DDBJ databases">
        <title>Draft, Whole-Genome Sequence of the Anthracene-degrading Mycobacterium frederiksbergense LB501T, Isolated from a Polycyclic Aromatic Hydrocarbon (PAH)-Contaminated Soil.</title>
        <authorList>
            <person name="Augelletti F."/>
        </authorList>
    </citation>
    <scope>NUCLEOTIDE SEQUENCE [LARGE SCALE GENOMIC DNA]</scope>
    <source>
        <strain evidence="1 2">LB 501T</strain>
    </source>
</reference>
<dbReference type="AlphaFoldDB" id="A0A6H0S3C7"/>
<evidence type="ECO:0000313" key="2">
    <source>
        <dbReference type="Proteomes" id="UP000501849"/>
    </source>
</evidence>
<dbReference type="GO" id="GO:0006508">
    <property type="term" value="P:proteolysis"/>
    <property type="evidence" value="ECO:0007669"/>
    <property type="project" value="UniProtKB-KW"/>
</dbReference>
<dbReference type="KEGG" id="mfre:EXE63_13255"/>
<dbReference type="InterPro" id="IPR009003">
    <property type="entry name" value="Peptidase_S1_PA"/>
</dbReference>
<keyword evidence="2" id="KW-1185">Reference proteome</keyword>
<name>A0A6H0S3C7_9MYCO</name>
<dbReference type="PANTHER" id="PTHR43019">
    <property type="entry name" value="SERINE ENDOPROTEASE DEGS"/>
    <property type="match status" value="1"/>
</dbReference>
<gene>
    <name evidence="1" type="ORF">EXE63_13255</name>
</gene>
<dbReference type="SUPFAM" id="SSF50494">
    <property type="entry name" value="Trypsin-like serine proteases"/>
    <property type="match status" value="1"/>
</dbReference>
<dbReference type="GO" id="GO:0008233">
    <property type="term" value="F:peptidase activity"/>
    <property type="evidence" value="ECO:0007669"/>
    <property type="project" value="UniProtKB-KW"/>
</dbReference>
<dbReference type="PANTHER" id="PTHR43019:SF62">
    <property type="entry name" value="SERINE ENDOPROTEASE DEGS"/>
    <property type="match status" value="1"/>
</dbReference>
<evidence type="ECO:0000313" key="1">
    <source>
        <dbReference type="EMBL" id="QIV81744.1"/>
    </source>
</evidence>
<dbReference type="Gene3D" id="2.40.10.10">
    <property type="entry name" value="Trypsin-like serine proteases"/>
    <property type="match status" value="2"/>
</dbReference>
<accession>A0A6H0S3C7</accession>
<dbReference type="EMBL" id="CP038799">
    <property type="protein sequence ID" value="QIV81744.1"/>
    <property type="molecule type" value="Genomic_DNA"/>
</dbReference>
<dbReference type="Proteomes" id="UP000501849">
    <property type="component" value="Chromosome"/>
</dbReference>
<sequence>MTEASGSRGANEPVVIRAEPARMVLPPHAPGFLEIRVRIAQAAMRFFDPAQPNPYADALGKPAYDRDNSLTGEDFRQHLLADETFFTELHSVLIHPLLRDMARADLLYDHGISRATDGVLGHAYQAIPSSITNAQRGGSLWLSRALGPTMIIEKYGSVTAHMTGTTPDGDVTNASGLVLDPGHILTNAHVVRDCTLDATIAAPAPHTPTEGALQTAFHITLRTDDALIHPTIDVAVIPVDTKGPPFKALSGVAFRDPQWSDETYVFGYPPISTLDSPYLVVQRGEVVNPAVRSREDEQFFLYSSIARPGNSGGPVVAQDGRVVGLVTRDLPDARQIASPFYGGVSAGQIRIALGDLGVADLIHWEDWHY</sequence>
<keyword evidence="1" id="KW-0378">Hydrolase</keyword>
<dbReference type="RefSeq" id="WP_168142299.1">
    <property type="nucleotide sequence ID" value="NZ_CP038799.1"/>
</dbReference>
<proteinExistence type="predicted"/>
<keyword evidence="1" id="KW-0645">Protease</keyword>
<dbReference type="Pfam" id="PF13365">
    <property type="entry name" value="Trypsin_2"/>
    <property type="match status" value="1"/>
</dbReference>